<dbReference type="OrthoDB" id="3229878at2759"/>
<reference evidence="2 3" key="1">
    <citation type="submission" date="2016-06" db="EMBL/GenBank/DDBJ databases">
        <title>Comparative genomics of the ectomycorrhizal sister species Rhizopogon vinicolor and Rhizopogon vesiculosus (Basidiomycota: Boletales) reveals a divergence of the mating type B locus.</title>
        <authorList>
            <consortium name="DOE Joint Genome Institute"/>
            <person name="Mujic A.B."/>
            <person name="Kuo A."/>
            <person name="Tritt A."/>
            <person name="Lipzen A."/>
            <person name="Chen C."/>
            <person name="Johnson J."/>
            <person name="Sharma A."/>
            <person name="Barry K."/>
            <person name="Grigoriev I.V."/>
            <person name="Spatafora J.W."/>
        </authorList>
    </citation>
    <scope>NUCLEOTIDE SEQUENCE [LARGE SCALE GENOMIC DNA]</scope>
    <source>
        <strain evidence="2 3">AM-OR11-026</strain>
    </source>
</reference>
<feature type="domain" description="F-box" evidence="1">
    <location>
        <begin position="206"/>
        <end position="243"/>
    </location>
</feature>
<protein>
    <recommendedName>
        <fullName evidence="1">F-box domain-containing protein</fullName>
    </recommendedName>
</protein>
<proteinExistence type="predicted"/>
<dbReference type="InterPro" id="IPR001810">
    <property type="entry name" value="F-box_dom"/>
</dbReference>
<sequence length="338" mass="37841">MIGQCMSMTYVASMMQDLGLVLSPGQLTNNFWLTASSITNITFLPQMFDSDVIFHPVLTQEEFTWVRKDTVLYISTYLDDKRCLQAALSRLIDEILEETDSPGDYFEAAFSILHCAIIKVVKDVHTTTFSHTAALEFLPSFYADSPSMPGITALSRLGYRIDPEVFVRATQIFRQPEKGKYKKRADDEVLAHGAGDTSPKTICIVLPLELWREVALHLQLPDLLTFGLISKSCRELASMVLRYPHICGYRLVAAAKEKPEYLMGYYKFLGASCFSAERAGIPATVLVGTGRDGWRSHSTIGIDLPFYPDFPIRVPVSAGVQDQAKENTLTSLEMERKV</sequence>
<dbReference type="AlphaFoldDB" id="A0A1B7MYL7"/>
<accession>A0A1B7MYL7</accession>
<evidence type="ECO:0000259" key="1">
    <source>
        <dbReference type="Pfam" id="PF00646"/>
    </source>
</evidence>
<gene>
    <name evidence="2" type="ORF">K503DRAFT_220155</name>
</gene>
<dbReference type="Pfam" id="PF00646">
    <property type="entry name" value="F-box"/>
    <property type="match status" value="1"/>
</dbReference>
<dbReference type="InParanoid" id="A0A1B7MYL7"/>
<dbReference type="EMBL" id="KV448339">
    <property type="protein sequence ID" value="OAX37651.1"/>
    <property type="molecule type" value="Genomic_DNA"/>
</dbReference>
<dbReference type="STRING" id="1314800.A0A1B7MYL7"/>
<evidence type="ECO:0000313" key="2">
    <source>
        <dbReference type="EMBL" id="OAX37651.1"/>
    </source>
</evidence>
<organism evidence="2 3">
    <name type="scientific">Rhizopogon vinicolor AM-OR11-026</name>
    <dbReference type="NCBI Taxonomy" id="1314800"/>
    <lineage>
        <taxon>Eukaryota</taxon>
        <taxon>Fungi</taxon>
        <taxon>Dikarya</taxon>
        <taxon>Basidiomycota</taxon>
        <taxon>Agaricomycotina</taxon>
        <taxon>Agaricomycetes</taxon>
        <taxon>Agaricomycetidae</taxon>
        <taxon>Boletales</taxon>
        <taxon>Suillineae</taxon>
        <taxon>Rhizopogonaceae</taxon>
        <taxon>Rhizopogon</taxon>
    </lineage>
</organism>
<name>A0A1B7MYL7_9AGAM</name>
<evidence type="ECO:0000313" key="3">
    <source>
        <dbReference type="Proteomes" id="UP000092154"/>
    </source>
</evidence>
<dbReference type="Proteomes" id="UP000092154">
    <property type="component" value="Unassembled WGS sequence"/>
</dbReference>
<keyword evidence="3" id="KW-1185">Reference proteome</keyword>